<dbReference type="InterPro" id="IPR001789">
    <property type="entry name" value="Sig_transdc_resp-reg_receiver"/>
</dbReference>
<dbReference type="InterPro" id="IPR036890">
    <property type="entry name" value="HATPase_C_sf"/>
</dbReference>
<feature type="domain" description="Histidine kinase" evidence="15">
    <location>
        <begin position="469"/>
        <end position="690"/>
    </location>
</feature>
<evidence type="ECO:0000256" key="10">
    <source>
        <dbReference type="ARBA" id="ARBA00022989"/>
    </source>
</evidence>
<dbReference type="PRINTS" id="PR00344">
    <property type="entry name" value="BCTRLSENSOR"/>
</dbReference>
<dbReference type="InterPro" id="IPR011006">
    <property type="entry name" value="CheY-like_superfamily"/>
</dbReference>
<dbReference type="SUPFAM" id="SSF52172">
    <property type="entry name" value="CheY-like"/>
    <property type="match status" value="1"/>
</dbReference>
<evidence type="ECO:0000313" key="17">
    <source>
        <dbReference type="EMBL" id="HJG86745.1"/>
    </source>
</evidence>
<dbReference type="Pfam" id="PF00512">
    <property type="entry name" value="HisKA"/>
    <property type="match status" value="1"/>
</dbReference>
<reference evidence="17" key="2">
    <citation type="submission" date="2021-09" db="EMBL/GenBank/DDBJ databases">
        <authorList>
            <person name="Gilroy R."/>
        </authorList>
    </citation>
    <scope>NUCLEOTIDE SEQUENCE</scope>
    <source>
        <strain evidence="17">CHK179-5677</strain>
    </source>
</reference>
<dbReference type="SUPFAM" id="SSF55874">
    <property type="entry name" value="ATPase domain of HSP90 chaperone/DNA topoisomerase II/histidine kinase"/>
    <property type="match status" value="1"/>
</dbReference>
<reference evidence="17" key="1">
    <citation type="journal article" date="2021" name="PeerJ">
        <title>Extensive microbial diversity within the chicken gut microbiome revealed by metagenomics and culture.</title>
        <authorList>
            <person name="Gilroy R."/>
            <person name="Ravi A."/>
            <person name="Getino M."/>
            <person name="Pursley I."/>
            <person name="Horton D.L."/>
            <person name="Alikhan N.F."/>
            <person name="Baker D."/>
            <person name="Gharbi K."/>
            <person name="Hall N."/>
            <person name="Watson M."/>
            <person name="Adriaenssens E.M."/>
            <person name="Foster-Nyarko E."/>
            <person name="Jarju S."/>
            <person name="Secka A."/>
            <person name="Antonio M."/>
            <person name="Oren A."/>
            <person name="Chaudhuri R.R."/>
            <person name="La Ragione R."/>
            <person name="Hildebrand F."/>
            <person name="Pallen M.J."/>
        </authorList>
    </citation>
    <scope>NUCLEOTIDE SEQUENCE</scope>
    <source>
        <strain evidence="17">CHK179-5677</strain>
    </source>
</reference>
<dbReference type="Gene3D" id="1.10.287.130">
    <property type="match status" value="1"/>
</dbReference>
<gene>
    <name evidence="17" type="ORF">K8V01_06975</name>
</gene>
<dbReference type="EMBL" id="DYUC01000068">
    <property type="protein sequence ID" value="HJG86745.1"/>
    <property type="molecule type" value="Genomic_DNA"/>
</dbReference>
<dbReference type="AlphaFoldDB" id="A0A921MM19"/>
<dbReference type="PANTHER" id="PTHR43047">
    <property type="entry name" value="TWO-COMPONENT HISTIDINE PROTEIN KINASE"/>
    <property type="match status" value="1"/>
</dbReference>
<comment type="catalytic activity">
    <reaction evidence="1">
        <text>ATP + protein L-histidine = ADP + protein N-phospho-L-histidine.</text>
        <dbReference type="EC" id="2.7.13.3"/>
    </reaction>
</comment>
<keyword evidence="14" id="KW-0472">Membrane</keyword>
<evidence type="ECO:0000256" key="13">
    <source>
        <dbReference type="PROSITE-ProRule" id="PRU00169"/>
    </source>
</evidence>
<dbReference type="InterPro" id="IPR029151">
    <property type="entry name" value="Sensor-like_sf"/>
</dbReference>
<keyword evidence="7" id="KW-0808">Transferase</keyword>
<dbReference type="PROSITE" id="PS50110">
    <property type="entry name" value="RESPONSE_REGULATORY"/>
    <property type="match status" value="1"/>
</dbReference>
<feature type="transmembrane region" description="Helical" evidence="14">
    <location>
        <begin position="12"/>
        <end position="33"/>
    </location>
</feature>
<keyword evidence="6 13" id="KW-0597">Phosphoprotein</keyword>
<evidence type="ECO:0000313" key="18">
    <source>
        <dbReference type="Proteomes" id="UP000760668"/>
    </source>
</evidence>
<dbReference type="FunFam" id="3.30.565.10:FF:000006">
    <property type="entry name" value="Sensor histidine kinase WalK"/>
    <property type="match status" value="1"/>
</dbReference>
<dbReference type="SMART" id="SM00448">
    <property type="entry name" value="REC"/>
    <property type="match status" value="1"/>
</dbReference>
<dbReference type="SMART" id="SM00387">
    <property type="entry name" value="HATPase_c"/>
    <property type="match status" value="1"/>
</dbReference>
<evidence type="ECO:0000256" key="12">
    <source>
        <dbReference type="ARBA" id="ARBA00024867"/>
    </source>
</evidence>
<dbReference type="CDD" id="cd18774">
    <property type="entry name" value="PDC2_HK_sensor"/>
    <property type="match status" value="1"/>
</dbReference>
<dbReference type="InterPro" id="IPR036097">
    <property type="entry name" value="HisK_dim/P_sf"/>
</dbReference>
<keyword evidence="9" id="KW-0418">Kinase</keyword>
<evidence type="ECO:0000256" key="2">
    <source>
        <dbReference type="ARBA" id="ARBA00004651"/>
    </source>
</evidence>
<evidence type="ECO:0000256" key="4">
    <source>
        <dbReference type="ARBA" id="ARBA00018672"/>
    </source>
</evidence>
<dbReference type="Gene3D" id="3.30.450.20">
    <property type="entry name" value="PAS domain"/>
    <property type="match status" value="1"/>
</dbReference>
<evidence type="ECO:0000256" key="11">
    <source>
        <dbReference type="ARBA" id="ARBA00023012"/>
    </source>
</evidence>
<keyword evidence="8 14" id="KW-0812">Transmembrane</keyword>
<comment type="function">
    <text evidence="12">May play the central regulatory role in sporulation. It may be an element of the effector pathway responsible for the activation of sporulation genes in response to nutritional stress. Spo0A may act in concert with spo0H (a sigma factor) to control the expression of some genes that are critical to the sporulation process.</text>
</comment>
<dbReference type="Gene3D" id="3.30.565.10">
    <property type="entry name" value="Histidine kinase-like ATPase, C-terminal domain"/>
    <property type="match status" value="1"/>
</dbReference>
<dbReference type="GO" id="GO:0009927">
    <property type="term" value="F:histidine phosphotransfer kinase activity"/>
    <property type="evidence" value="ECO:0007669"/>
    <property type="project" value="TreeGrafter"/>
</dbReference>
<feature type="domain" description="Response regulatory" evidence="16">
    <location>
        <begin position="715"/>
        <end position="836"/>
    </location>
</feature>
<dbReference type="EC" id="2.7.13.3" evidence="3"/>
<evidence type="ECO:0000256" key="8">
    <source>
        <dbReference type="ARBA" id="ARBA00022692"/>
    </source>
</evidence>
<organism evidence="17 18">
    <name type="scientific">Pseudoflavonifractor capillosus</name>
    <dbReference type="NCBI Taxonomy" id="106588"/>
    <lineage>
        <taxon>Bacteria</taxon>
        <taxon>Bacillati</taxon>
        <taxon>Bacillota</taxon>
        <taxon>Clostridia</taxon>
        <taxon>Eubacteriales</taxon>
        <taxon>Oscillospiraceae</taxon>
        <taxon>Pseudoflavonifractor</taxon>
    </lineage>
</organism>
<dbReference type="SUPFAM" id="SSF47384">
    <property type="entry name" value="Homodimeric domain of signal transducing histidine kinase"/>
    <property type="match status" value="1"/>
</dbReference>
<comment type="subcellular location">
    <subcellularLocation>
        <location evidence="2">Cell membrane</location>
        <topology evidence="2">Multi-pass membrane protein</topology>
    </subcellularLocation>
</comment>
<dbReference type="GO" id="GO:0000155">
    <property type="term" value="F:phosphorelay sensor kinase activity"/>
    <property type="evidence" value="ECO:0007669"/>
    <property type="project" value="InterPro"/>
</dbReference>
<keyword evidence="11" id="KW-0902">Two-component regulatory system</keyword>
<keyword evidence="5" id="KW-1003">Cell membrane</keyword>
<evidence type="ECO:0000259" key="16">
    <source>
        <dbReference type="PROSITE" id="PS50110"/>
    </source>
</evidence>
<sequence>MKDRKISISSNTALSLLMLVLVAVLLLFSISLVRIKLLENTQNLGMALAKSYAVEEEMHLDSFRQIMNLAAQYVDEIDGESGNTDQVQDWLSGYFSKLTAMLGESTVDPYAVIDGKIVAANPWEGDAGYQYQTTDWYRGAVEAGGEVVFSGVYTDAITGEPVFTISKALARSGDVLAMDVYIRNQGLHNTAQALPEDSSYYLCDAAGTMLYSVTQWDADEETLQTYLDFLMAGIQDGSLSAYDASFEDMEGVERGAYYSVMSNGWTVIMTIPIRDILLGDRNAAANVLAGVGLLLFGVLTAMVIRDLQQNKRIKKAGNTIRILSDSFYAVYRVNFREGTYEAIKMSRDLESQMPRTGGYDFLLATVKQVVESGTYQEFELSFSLESIRQRVSEHIADYGGDYRRRFGEIYKWVNIRTLYDEKLAPDEVILCFRDVDIEKRQQLQHTIILQEALEAAKKSTKAKSDFFSSMSHDMRTPLNAIIGFSQLAQNSQDDCQKMRDYMQKIEFSGRQLLALINDILELSKMEAGKNALNNKRFNLKQYVEEAAGIFHDQAERQGKAFTVDLDMHNEVVVGDEFKIGQILNNLLSNSLKYSNPGAEIRLEIRQFDFQRHSKYQIVVEDTGIGMSEHFLEHLFDPYARETSFTSASTVGTGLGMPIVKSLVQQMSGEISVESTLGKGSKFTVTLPLEAVSGEESTEERREPKKSAAFQLAGRKILLAEDNELNMEIATEILSMNGMEVIQAINGAEAVRIFQAAAPYSIDAILMDMQMPEMDGCEAARAIRALDKPDAAAVPIIAVTANAFAEDIDKTTKAGMNGHISKPIDVALLYEALEKCINRE</sequence>
<dbReference type="CDD" id="cd00082">
    <property type="entry name" value="HisKA"/>
    <property type="match status" value="1"/>
</dbReference>
<dbReference type="Pfam" id="PF00072">
    <property type="entry name" value="Response_reg"/>
    <property type="match status" value="1"/>
</dbReference>
<dbReference type="PANTHER" id="PTHR43047:SF66">
    <property type="entry name" value="HISKA"/>
    <property type="match status" value="1"/>
</dbReference>
<dbReference type="RefSeq" id="WP_295370089.1">
    <property type="nucleotide sequence ID" value="NZ_DYUC01000068.1"/>
</dbReference>
<evidence type="ECO:0000256" key="14">
    <source>
        <dbReference type="SAM" id="Phobius"/>
    </source>
</evidence>
<dbReference type="CDD" id="cd12914">
    <property type="entry name" value="PDC1_DGC_like"/>
    <property type="match status" value="1"/>
</dbReference>
<dbReference type="Gene3D" id="3.40.50.2300">
    <property type="match status" value="1"/>
</dbReference>
<dbReference type="SMART" id="SM00388">
    <property type="entry name" value="HisKA"/>
    <property type="match status" value="1"/>
</dbReference>
<evidence type="ECO:0000256" key="9">
    <source>
        <dbReference type="ARBA" id="ARBA00022777"/>
    </source>
</evidence>
<dbReference type="CDD" id="cd17546">
    <property type="entry name" value="REC_hyHK_CKI1_RcsC-like"/>
    <property type="match status" value="1"/>
</dbReference>
<comment type="caution">
    <text evidence="17">The sequence shown here is derived from an EMBL/GenBank/DDBJ whole genome shotgun (WGS) entry which is preliminary data.</text>
</comment>
<evidence type="ECO:0000256" key="5">
    <source>
        <dbReference type="ARBA" id="ARBA00022475"/>
    </source>
</evidence>
<feature type="modified residue" description="4-aspartylphosphate" evidence="13">
    <location>
        <position position="767"/>
    </location>
</feature>
<evidence type="ECO:0000256" key="1">
    <source>
        <dbReference type="ARBA" id="ARBA00000085"/>
    </source>
</evidence>
<dbReference type="InterPro" id="IPR005467">
    <property type="entry name" value="His_kinase_dom"/>
</dbReference>
<dbReference type="InterPro" id="IPR003661">
    <property type="entry name" value="HisK_dim/P_dom"/>
</dbReference>
<dbReference type="InterPro" id="IPR003594">
    <property type="entry name" value="HATPase_dom"/>
</dbReference>
<dbReference type="GO" id="GO:0005886">
    <property type="term" value="C:plasma membrane"/>
    <property type="evidence" value="ECO:0007669"/>
    <property type="project" value="UniProtKB-SubCell"/>
</dbReference>
<evidence type="ECO:0000256" key="3">
    <source>
        <dbReference type="ARBA" id="ARBA00012438"/>
    </source>
</evidence>
<keyword evidence="10 14" id="KW-1133">Transmembrane helix</keyword>
<evidence type="ECO:0000259" key="15">
    <source>
        <dbReference type="PROSITE" id="PS50109"/>
    </source>
</evidence>
<dbReference type="SUPFAM" id="SSF103190">
    <property type="entry name" value="Sensory domain-like"/>
    <property type="match status" value="1"/>
</dbReference>
<protein>
    <recommendedName>
        <fullName evidence="4">Stage 0 sporulation protein A homolog</fullName>
        <ecNumber evidence="3">2.7.13.3</ecNumber>
    </recommendedName>
</protein>
<dbReference type="Pfam" id="PF02518">
    <property type="entry name" value="HATPase_c"/>
    <property type="match status" value="1"/>
</dbReference>
<proteinExistence type="predicted"/>
<dbReference type="InterPro" id="IPR004358">
    <property type="entry name" value="Sig_transdc_His_kin-like_C"/>
</dbReference>
<name>A0A921MM19_9FIRM</name>
<evidence type="ECO:0000256" key="7">
    <source>
        <dbReference type="ARBA" id="ARBA00022679"/>
    </source>
</evidence>
<accession>A0A921MM19</accession>
<dbReference type="Proteomes" id="UP000760668">
    <property type="component" value="Unassembled WGS sequence"/>
</dbReference>
<evidence type="ECO:0000256" key="6">
    <source>
        <dbReference type="ARBA" id="ARBA00022553"/>
    </source>
</evidence>
<dbReference type="PROSITE" id="PS50109">
    <property type="entry name" value="HIS_KIN"/>
    <property type="match status" value="1"/>
</dbReference>